<evidence type="ECO:0000313" key="9">
    <source>
        <dbReference type="Proteomes" id="UP001291687"/>
    </source>
</evidence>
<evidence type="ECO:0000256" key="5">
    <source>
        <dbReference type="PROSITE-ProRule" id="PRU01248"/>
    </source>
</evidence>
<dbReference type="EMBL" id="JARJFB010000213">
    <property type="protein sequence ID" value="MEA0971685.1"/>
    <property type="molecule type" value="Genomic_DNA"/>
</dbReference>
<dbReference type="PROSITE" id="PS51900">
    <property type="entry name" value="CB"/>
    <property type="match status" value="1"/>
</dbReference>
<comment type="caution">
    <text evidence="8">The sequence shown here is derived from an EMBL/GenBank/DDBJ whole genome shotgun (WGS) entry which is preliminary data.</text>
</comment>
<accession>A0ABU5NEU4</accession>
<keyword evidence="2" id="KW-0229">DNA integration</keyword>
<gene>
    <name evidence="8" type="ORF">Megvenef_01669</name>
</gene>
<dbReference type="PROSITE" id="PS51898">
    <property type="entry name" value="TYR_RECOMBINASE"/>
    <property type="match status" value="1"/>
</dbReference>
<name>A0ABU5NEU4_9RICK</name>
<dbReference type="InterPro" id="IPR044068">
    <property type="entry name" value="CB"/>
</dbReference>
<keyword evidence="9" id="KW-1185">Reference proteome</keyword>
<feature type="domain" description="Tyr recombinase" evidence="6">
    <location>
        <begin position="117"/>
        <end position="307"/>
    </location>
</feature>
<evidence type="ECO:0000259" key="6">
    <source>
        <dbReference type="PROSITE" id="PS51898"/>
    </source>
</evidence>
<dbReference type="SUPFAM" id="SSF56349">
    <property type="entry name" value="DNA breaking-rejoining enzymes"/>
    <property type="match status" value="1"/>
</dbReference>
<evidence type="ECO:0000259" key="7">
    <source>
        <dbReference type="PROSITE" id="PS51900"/>
    </source>
</evidence>
<proteinExistence type="inferred from homology"/>
<organism evidence="8 9">
    <name type="scientific">Candidatus Megaera venefica</name>
    <dbReference type="NCBI Taxonomy" id="2055910"/>
    <lineage>
        <taxon>Bacteria</taxon>
        <taxon>Pseudomonadati</taxon>
        <taxon>Pseudomonadota</taxon>
        <taxon>Alphaproteobacteria</taxon>
        <taxon>Rickettsiales</taxon>
        <taxon>Rickettsiaceae</taxon>
        <taxon>Candidatus Megaera</taxon>
    </lineage>
</organism>
<dbReference type="PANTHER" id="PTHR30349:SF41">
    <property type="entry name" value="INTEGRASE_RECOMBINASE PROTEIN MJ0367-RELATED"/>
    <property type="match status" value="1"/>
</dbReference>
<evidence type="ECO:0000256" key="1">
    <source>
        <dbReference type="ARBA" id="ARBA00008857"/>
    </source>
</evidence>
<dbReference type="Proteomes" id="UP001291687">
    <property type="component" value="Unassembled WGS sequence"/>
</dbReference>
<dbReference type="Gene3D" id="1.10.443.10">
    <property type="entry name" value="Intergrase catalytic core"/>
    <property type="match status" value="1"/>
</dbReference>
<keyword evidence="4" id="KW-0233">DNA recombination</keyword>
<dbReference type="InterPro" id="IPR013762">
    <property type="entry name" value="Integrase-like_cat_sf"/>
</dbReference>
<evidence type="ECO:0000256" key="3">
    <source>
        <dbReference type="ARBA" id="ARBA00023125"/>
    </source>
</evidence>
<dbReference type="InterPro" id="IPR050090">
    <property type="entry name" value="Tyrosine_recombinase_XerCD"/>
</dbReference>
<keyword evidence="3 5" id="KW-0238">DNA-binding</keyword>
<comment type="similarity">
    <text evidence="1">Belongs to the 'phage' integrase family.</text>
</comment>
<evidence type="ECO:0000256" key="2">
    <source>
        <dbReference type="ARBA" id="ARBA00022908"/>
    </source>
</evidence>
<evidence type="ECO:0000313" key="8">
    <source>
        <dbReference type="EMBL" id="MEA0971685.1"/>
    </source>
</evidence>
<dbReference type="RefSeq" id="WP_322777602.1">
    <property type="nucleotide sequence ID" value="NZ_JARJFB010000213.1"/>
</dbReference>
<sequence length="312" mass="35678">MKNLEILSKNQVVVTASGITDNLYNEFISFIDAKPKTIATYTRALRQFFAFLKNHGITHPKREDVIAFREELLLRNKPTTVQNYIVTVRLFFRWLEQMGIYKNIADKIKSPTISKAHKKDYLTSKQVKAILEHIASDTTEQGIRDYAIFAVMVVGGLRTIEIARSNISDVRNVGDNTVLFIQGKGRDEKTDYIKLPFFVERAVRRYLKLRNGESNEPLFVSTSNNNLGQRLTTRSISGIIKSRLKEAGYNSEMLTAHSLRHTAGTLNLLNGGSLEETQQLLRHSNINTTMIYLHHMERAKNMSEERIANVIF</sequence>
<reference evidence="8 9" key="1">
    <citation type="submission" date="2023-03" db="EMBL/GenBank/DDBJ databases">
        <title>Host association and intracellularity evolved multiple times independently in the Rickettsiales.</title>
        <authorList>
            <person name="Castelli M."/>
            <person name="Nardi T."/>
            <person name="Gammuto L."/>
            <person name="Bellinzona G."/>
            <person name="Sabaneyeva E."/>
            <person name="Potekhin A."/>
            <person name="Serra V."/>
            <person name="Petroni G."/>
            <person name="Sassera D."/>
        </authorList>
    </citation>
    <scope>NUCLEOTIDE SEQUENCE [LARGE SCALE GENOMIC DNA]</scope>
    <source>
        <strain evidence="8 9">Sr 2-6</strain>
    </source>
</reference>
<dbReference type="Pfam" id="PF00589">
    <property type="entry name" value="Phage_integrase"/>
    <property type="match status" value="1"/>
</dbReference>
<dbReference type="Pfam" id="PF02899">
    <property type="entry name" value="Phage_int_SAM_1"/>
    <property type="match status" value="1"/>
</dbReference>
<dbReference type="InterPro" id="IPR004107">
    <property type="entry name" value="Integrase_SAM-like_N"/>
</dbReference>
<feature type="domain" description="Core-binding (CB)" evidence="7">
    <location>
        <begin position="18"/>
        <end position="96"/>
    </location>
</feature>
<evidence type="ECO:0000256" key="4">
    <source>
        <dbReference type="ARBA" id="ARBA00023172"/>
    </source>
</evidence>
<dbReference type="InterPro" id="IPR011010">
    <property type="entry name" value="DNA_brk_join_enz"/>
</dbReference>
<protein>
    <submittedName>
        <fullName evidence="8">Phage integrase</fullName>
    </submittedName>
</protein>
<dbReference type="Gene3D" id="1.10.150.130">
    <property type="match status" value="1"/>
</dbReference>
<dbReference type="InterPro" id="IPR002104">
    <property type="entry name" value="Integrase_catalytic"/>
</dbReference>
<dbReference type="PANTHER" id="PTHR30349">
    <property type="entry name" value="PHAGE INTEGRASE-RELATED"/>
    <property type="match status" value="1"/>
</dbReference>
<dbReference type="InterPro" id="IPR010998">
    <property type="entry name" value="Integrase_recombinase_N"/>
</dbReference>